<protein>
    <recommendedName>
        <fullName evidence="2 7">DNA repair protein RecO</fullName>
    </recommendedName>
    <alternativeName>
        <fullName evidence="6 7">Recombination protein O</fullName>
    </alternativeName>
</protein>
<feature type="domain" description="DNA replication/recombination mediator RecO N-terminal" evidence="8">
    <location>
        <begin position="1"/>
        <end position="70"/>
    </location>
</feature>
<dbReference type="HAMAP" id="MF_00201">
    <property type="entry name" value="RecO"/>
    <property type="match status" value="1"/>
</dbReference>
<dbReference type="PANTHER" id="PTHR33991">
    <property type="entry name" value="DNA REPAIR PROTEIN RECO"/>
    <property type="match status" value="1"/>
</dbReference>
<dbReference type="Gene3D" id="1.20.1440.120">
    <property type="entry name" value="Recombination protein O, C-terminal domain"/>
    <property type="match status" value="1"/>
</dbReference>
<name>A0A934V0U5_9PROT</name>
<evidence type="ECO:0000259" key="8">
    <source>
        <dbReference type="Pfam" id="PF11967"/>
    </source>
</evidence>
<comment type="caution">
    <text evidence="9">The sequence shown here is derived from an EMBL/GenBank/DDBJ whole genome shotgun (WGS) entry which is preliminary data.</text>
</comment>
<keyword evidence="3 7" id="KW-0227">DNA damage</keyword>
<evidence type="ECO:0000256" key="1">
    <source>
        <dbReference type="ARBA" id="ARBA00007452"/>
    </source>
</evidence>
<dbReference type="GO" id="GO:0006310">
    <property type="term" value="P:DNA recombination"/>
    <property type="evidence" value="ECO:0007669"/>
    <property type="project" value="UniProtKB-UniRule"/>
</dbReference>
<sequence length="254" mass="27464">MEWRDEGIVLSARPHGEDAVVVQLLTRERGRHAGLVRGGQSKRQRGTFQPGNRVDASWKARLPDYLGTLTCELQSSPVARLFDHPERLDALSAAVGVAEHALPERTAHPAAFEGTAALLEALYGDHWAEALVHWELLLLREVGFGLDLTQCAGGGPNDQLAFVSPRTGRAVSLSKGEPYRDKLLPLPGFLAGYGGGGVREVALGLKLTGYFLRRHVFHPDDRDLPAARLRVAERFERTTGEDAGAALDPAPGSG</sequence>
<dbReference type="SUPFAM" id="SSF57863">
    <property type="entry name" value="ArfGap/RecO-like zinc finger"/>
    <property type="match status" value="1"/>
</dbReference>
<comment type="similarity">
    <text evidence="1 7">Belongs to the RecO family.</text>
</comment>
<evidence type="ECO:0000256" key="7">
    <source>
        <dbReference type="HAMAP-Rule" id="MF_00201"/>
    </source>
</evidence>
<keyword evidence="4 7" id="KW-0233">DNA recombination</keyword>
<organism evidence="9 10">
    <name type="scientific">Rhodovibrio salinarum</name>
    <dbReference type="NCBI Taxonomy" id="1087"/>
    <lineage>
        <taxon>Bacteria</taxon>
        <taxon>Pseudomonadati</taxon>
        <taxon>Pseudomonadota</taxon>
        <taxon>Alphaproteobacteria</taxon>
        <taxon>Rhodospirillales</taxon>
        <taxon>Rhodovibrionaceae</taxon>
        <taxon>Rhodovibrio</taxon>
    </lineage>
</organism>
<dbReference type="InterPro" id="IPR012340">
    <property type="entry name" value="NA-bd_OB-fold"/>
</dbReference>
<dbReference type="Pfam" id="PF02565">
    <property type="entry name" value="RecO_C"/>
    <property type="match status" value="1"/>
</dbReference>
<dbReference type="NCBIfam" id="TIGR00613">
    <property type="entry name" value="reco"/>
    <property type="match status" value="1"/>
</dbReference>
<dbReference type="InterPro" id="IPR042242">
    <property type="entry name" value="RecO_C"/>
</dbReference>
<proteinExistence type="inferred from homology"/>
<evidence type="ECO:0000313" key="10">
    <source>
        <dbReference type="Proteomes" id="UP000778970"/>
    </source>
</evidence>
<dbReference type="InterPro" id="IPR022572">
    <property type="entry name" value="DNA_rep/recomb_RecO_N"/>
</dbReference>
<dbReference type="GO" id="GO:0043590">
    <property type="term" value="C:bacterial nucleoid"/>
    <property type="evidence" value="ECO:0007669"/>
    <property type="project" value="TreeGrafter"/>
</dbReference>
<keyword evidence="10" id="KW-1185">Reference proteome</keyword>
<dbReference type="EMBL" id="NRRE01000026">
    <property type="protein sequence ID" value="MBK1697870.1"/>
    <property type="molecule type" value="Genomic_DNA"/>
</dbReference>
<gene>
    <name evidence="7" type="primary">recO</name>
    <name evidence="9" type="ORF">CKO21_11520</name>
</gene>
<dbReference type="InterPro" id="IPR037278">
    <property type="entry name" value="ARFGAP/RecO"/>
</dbReference>
<dbReference type="Gene3D" id="2.40.50.140">
    <property type="entry name" value="Nucleic acid-binding proteins"/>
    <property type="match status" value="1"/>
</dbReference>
<dbReference type="SUPFAM" id="SSF50249">
    <property type="entry name" value="Nucleic acid-binding proteins"/>
    <property type="match status" value="1"/>
</dbReference>
<accession>A0A934V0U5</accession>
<evidence type="ECO:0000256" key="2">
    <source>
        <dbReference type="ARBA" id="ARBA00021310"/>
    </source>
</evidence>
<dbReference type="GO" id="GO:0006302">
    <property type="term" value="P:double-strand break repair"/>
    <property type="evidence" value="ECO:0007669"/>
    <property type="project" value="TreeGrafter"/>
</dbReference>
<evidence type="ECO:0000313" key="9">
    <source>
        <dbReference type="EMBL" id="MBK1697870.1"/>
    </source>
</evidence>
<reference evidence="9" key="2">
    <citation type="journal article" date="2020" name="Microorganisms">
        <title>Osmotic Adaptation and Compatible Solute Biosynthesis of Phototrophic Bacteria as Revealed from Genome Analyses.</title>
        <authorList>
            <person name="Imhoff J.F."/>
            <person name="Rahn T."/>
            <person name="Kunzel S."/>
            <person name="Keller A."/>
            <person name="Neulinger S.C."/>
        </authorList>
    </citation>
    <scope>NUCLEOTIDE SEQUENCE</scope>
    <source>
        <strain evidence="9">DSM 9154</strain>
    </source>
</reference>
<evidence type="ECO:0000256" key="4">
    <source>
        <dbReference type="ARBA" id="ARBA00023172"/>
    </source>
</evidence>
<dbReference type="Pfam" id="PF11967">
    <property type="entry name" value="RecO_N"/>
    <property type="match status" value="1"/>
</dbReference>
<keyword evidence="5 7" id="KW-0234">DNA repair</keyword>
<evidence type="ECO:0000256" key="5">
    <source>
        <dbReference type="ARBA" id="ARBA00023204"/>
    </source>
</evidence>
<dbReference type="PANTHER" id="PTHR33991:SF1">
    <property type="entry name" value="DNA REPAIR PROTEIN RECO"/>
    <property type="match status" value="1"/>
</dbReference>
<dbReference type="AlphaFoldDB" id="A0A934V0U5"/>
<dbReference type="Proteomes" id="UP000778970">
    <property type="component" value="Unassembled WGS sequence"/>
</dbReference>
<comment type="function">
    <text evidence="7">Involved in DNA repair and RecF pathway recombination.</text>
</comment>
<evidence type="ECO:0000256" key="3">
    <source>
        <dbReference type="ARBA" id="ARBA00022763"/>
    </source>
</evidence>
<reference evidence="9" key="1">
    <citation type="submission" date="2017-08" db="EMBL/GenBank/DDBJ databases">
        <authorList>
            <person name="Imhoff J.F."/>
            <person name="Rahn T."/>
            <person name="Kuenzel S."/>
            <person name="Neulinger S.C."/>
        </authorList>
    </citation>
    <scope>NUCLEOTIDE SEQUENCE</scope>
    <source>
        <strain evidence="9">DSM 9154</strain>
    </source>
</reference>
<dbReference type="InterPro" id="IPR003717">
    <property type="entry name" value="RecO"/>
</dbReference>
<evidence type="ECO:0000256" key="6">
    <source>
        <dbReference type="ARBA" id="ARBA00033409"/>
    </source>
</evidence>